<dbReference type="EMBL" id="JNBY01000086">
    <property type="protein sequence ID" value="KDN85236.1"/>
    <property type="molecule type" value="Genomic_DNA"/>
</dbReference>
<gene>
    <name evidence="2" type="ORF">KCH_30550</name>
</gene>
<feature type="region of interest" description="Disordered" evidence="1">
    <location>
        <begin position="1"/>
        <end position="41"/>
    </location>
</feature>
<sequence length="41" mass="4191">MTPAAVNGRRGHRRSGVTQPGGSAAQGDRTPSGAWNDGRVT</sequence>
<evidence type="ECO:0000256" key="1">
    <source>
        <dbReference type="SAM" id="MobiDB-lite"/>
    </source>
</evidence>
<dbReference type="AlphaFoldDB" id="A0A066Z4I5"/>
<keyword evidence="3" id="KW-1185">Reference proteome</keyword>
<organism evidence="2 3">
    <name type="scientific">Kitasatospora cheerisanensis KCTC 2395</name>
    <dbReference type="NCBI Taxonomy" id="1348663"/>
    <lineage>
        <taxon>Bacteria</taxon>
        <taxon>Bacillati</taxon>
        <taxon>Actinomycetota</taxon>
        <taxon>Actinomycetes</taxon>
        <taxon>Kitasatosporales</taxon>
        <taxon>Streptomycetaceae</taxon>
        <taxon>Kitasatospora</taxon>
    </lineage>
</organism>
<evidence type="ECO:0000313" key="2">
    <source>
        <dbReference type="EMBL" id="KDN85236.1"/>
    </source>
</evidence>
<protein>
    <submittedName>
        <fullName evidence="2">Uncharacterized protein</fullName>
    </submittedName>
</protein>
<proteinExistence type="predicted"/>
<reference evidence="2 3" key="1">
    <citation type="submission" date="2014-05" db="EMBL/GenBank/DDBJ databases">
        <title>Draft Genome Sequence of Kitasatospora cheerisanensis KCTC 2395.</title>
        <authorList>
            <person name="Nam D.H."/>
        </authorList>
    </citation>
    <scope>NUCLEOTIDE SEQUENCE [LARGE SCALE GENOMIC DNA]</scope>
    <source>
        <strain evidence="2 3">KCTC 2395</strain>
    </source>
</reference>
<comment type="caution">
    <text evidence="2">The sequence shown here is derived from an EMBL/GenBank/DDBJ whole genome shotgun (WGS) entry which is preliminary data.</text>
</comment>
<dbReference type="Proteomes" id="UP000027178">
    <property type="component" value="Unassembled WGS sequence"/>
</dbReference>
<evidence type="ECO:0000313" key="3">
    <source>
        <dbReference type="Proteomes" id="UP000027178"/>
    </source>
</evidence>
<accession>A0A066Z4I5</accession>
<dbReference type="HOGENOM" id="CLU_3271423_0_0_11"/>
<name>A0A066Z4I5_9ACTN</name>